<comment type="caution">
    <text evidence="1">The sequence shown here is derived from an EMBL/GenBank/DDBJ whole genome shotgun (WGS) entry which is preliminary data.</text>
</comment>
<evidence type="ECO:0000313" key="2">
    <source>
        <dbReference type="Proteomes" id="UP001362999"/>
    </source>
</evidence>
<dbReference type="Proteomes" id="UP001362999">
    <property type="component" value="Unassembled WGS sequence"/>
</dbReference>
<name>A0AAW0CI20_9AGAR</name>
<evidence type="ECO:0000313" key="1">
    <source>
        <dbReference type="EMBL" id="KAK7038527.1"/>
    </source>
</evidence>
<accession>A0AAW0CI20</accession>
<dbReference type="InterPro" id="IPR016024">
    <property type="entry name" value="ARM-type_fold"/>
</dbReference>
<reference evidence="1 2" key="1">
    <citation type="journal article" date="2024" name="J Genomics">
        <title>Draft genome sequencing and assembly of Favolaschia claudopus CIRM-BRFM 2984 isolated from oak limbs.</title>
        <authorList>
            <person name="Navarro D."/>
            <person name="Drula E."/>
            <person name="Chaduli D."/>
            <person name="Cazenave R."/>
            <person name="Ahrendt S."/>
            <person name="Wang J."/>
            <person name="Lipzen A."/>
            <person name="Daum C."/>
            <person name="Barry K."/>
            <person name="Grigoriev I.V."/>
            <person name="Favel A."/>
            <person name="Rosso M.N."/>
            <person name="Martin F."/>
        </authorList>
    </citation>
    <scope>NUCLEOTIDE SEQUENCE [LARGE SCALE GENOMIC DNA]</scope>
    <source>
        <strain evidence="1 2">CIRM-BRFM 2984</strain>
    </source>
</reference>
<dbReference type="AlphaFoldDB" id="A0AAW0CI20"/>
<proteinExistence type="predicted"/>
<sequence length="274" mass="30350">MAQVWARVPNSPTQKPAAFFLLNPEAPAFVPRTLAAAAPARMVIIINPIFDGYPPAMQHLAHKIAHLPADDQVYLAWLDVARAAHPSEYNTLASQMISIGVLCAHHTQSISKAAGRLVSDLMGSRGEDLFGIQLRDEAVNLFMAHWNKNGPWQTEDNVHSNEYLTSRGVNIAAFLGSLFSYDFVSGPTLQQCLYELASDSRTPHPRRLMALDALVTQAGKAFVTWDGGESSFRMGQRLMKRTEDGRGLVWAMDERSGYVINHLFMTLNEWGVTV</sequence>
<organism evidence="1 2">
    <name type="scientific">Favolaschia claudopus</name>
    <dbReference type="NCBI Taxonomy" id="2862362"/>
    <lineage>
        <taxon>Eukaryota</taxon>
        <taxon>Fungi</taxon>
        <taxon>Dikarya</taxon>
        <taxon>Basidiomycota</taxon>
        <taxon>Agaricomycotina</taxon>
        <taxon>Agaricomycetes</taxon>
        <taxon>Agaricomycetidae</taxon>
        <taxon>Agaricales</taxon>
        <taxon>Marasmiineae</taxon>
        <taxon>Mycenaceae</taxon>
        <taxon>Favolaschia</taxon>
    </lineage>
</organism>
<gene>
    <name evidence="1" type="ORF">R3P38DRAFT_3475656</name>
</gene>
<dbReference type="SUPFAM" id="SSF48371">
    <property type="entry name" value="ARM repeat"/>
    <property type="match status" value="1"/>
</dbReference>
<keyword evidence="2" id="KW-1185">Reference proteome</keyword>
<protein>
    <submittedName>
        <fullName evidence="1">Uncharacterized protein</fullName>
    </submittedName>
</protein>
<dbReference type="EMBL" id="JAWWNJ010000017">
    <property type="protein sequence ID" value="KAK7038527.1"/>
    <property type="molecule type" value="Genomic_DNA"/>
</dbReference>